<sequence>MGYIDEVYRKRVPITLFVKKKSVQTDILFFDEKNKLIRIQQDLLPGLAHGTDLDVGFALDRTWWTFRTKFALVNEKPHILVPKGIQHHERRRNLRCSFTAREQVKVTVLEGLGSGNGVFGMAVDISTGGISLTIEKAMYLANEREIPPNENLFKPGTKLAMVKINKVPGCQLMELSGIAKRVWRDGRWRLAIEFAKLSKKDYTALLRFIEPRTLEFKPVRRSKKRREEMDERRAVPRAESSATTKNSSDDASPASERTAKTAEEAPPQPTTAPQKSEEAPPASDAVNRPTLLVFGDDVLREVPFLDAPNSPFAVAVCNTPIRAVKVITEDKPALILCGTEFKGRAIVEVLEKINNMGVLKERKVVICGNDIPSKDLIKLKMMKIETVIPLPISGPGEFLSALNS</sequence>
<proteinExistence type="predicted"/>
<comment type="caution">
    <text evidence="2">The sequence shown here is derived from an EMBL/GenBank/DDBJ whole genome shotgun (WGS) entry which is preliminary data.</text>
</comment>
<dbReference type="EMBL" id="JAFREP010000030">
    <property type="protein sequence ID" value="MBO1322005.1"/>
    <property type="molecule type" value="Genomic_DNA"/>
</dbReference>
<feature type="region of interest" description="Disordered" evidence="1">
    <location>
        <begin position="219"/>
        <end position="286"/>
    </location>
</feature>
<dbReference type="AlphaFoldDB" id="A0A8J7QGQ6"/>
<feature type="compositionally biased region" description="Basic and acidic residues" evidence="1">
    <location>
        <begin position="225"/>
        <end position="236"/>
    </location>
</feature>
<keyword evidence="3" id="KW-1185">Reference proteome</keyword>
<evidence type="ECO:0000313" key="3">
    <source>
        <dbReference type="Proteomes" id="UP000664417"/>
    </source>
</evidence>
<organism evidence="2 3">
    <name type="scientific">Acanthopleuribacter pedis</name>
    <dbReference type="NCBI Taxonomy" id="442870"/>
    <lineage>
        <taxon>Bacteria</taxon>
        <taxon>Pseudomonadati</taxon>
        <taxon>Acidobacteriota</taxon>
        <taxon>Holophagae</taxon>
        <taxon>Acanthopleuribacterales</taxon>
        <taxon>Acanthopleuribacteraceae</taxon>
        <taxon>Acanthopleuribacter</taxon>
    </lineage>
</organism>
<name>A0A8J7QGQ6_9BACT</name>
<feature type="compositionally biased region" description="Polar residues" evidence="1">
    <location>
        <begin position="240"/>
        <end position="250"/>
    </location>
</feature>
<evidence type="ECO:0000256" key="1">
    <source>
        <dbReference type="SAM" id="MobiDB-lite"/>
    </source>
</evidence>
<accession>A0A8J7QGQ6</accession>
<dbReference type="Proteomes" id="UP000664417">
    <property type="component" value="Unassembled WGS sequence"/>
</dbReference>
<evidence type="ECO:0000313" key="2">
    <source>
        <dbReference type="EMBL" id="MBO1322005.1"/>
    </source>
</evidence>
<reference evidence="2" key="1">
    <citation type="submission" date="2021-03" db="EMBL/GenBank/DDBJ databases">
        <authorList>
            <person name="Wang G."/>
        </authorList>
    </citation>
    <scope>NUCLEOTIDE SEQUENCE</scope>
    <source>
        <strain evidence="2">KCTC 12899</strain>
    </source>
</reference>
<dbReference type="RefSeq" id="WP_207861978.1">
    <property type="nucleotide sequence ID" value="NZ_JAFREP010000030.1"/>
</dbReference>
<gene>
    <name evidence="2" type="ORF">J3U88_26225</name>
</gene>
<protein>
    <submittedName>
        <fullName evidence="2">PilZ domain-containing protein</fullName>
    </submittedName>
</protein>